<dbReference type="AlphaFoldDB" id="A0A640KGJ6"/>
<evidence type="ECO:0000256" key="1">
    <source>
        <dbReference type="SAM" id="Phobius"/>
    </source>
</evidence>
<evidence type="ECO:0000313" key="4">
    <source>
        <dbReference type="Proteomes" id="UP000419144"/>
    </source>
</evidence>
<dbReference type="SUPFAM" id="SSF103473">
    <property type="entry name" value="MFS general substrate transporter"/>
    <property type="match status" value="1"/>
</dbReference>
<proteinExistence type="predicted"/>
<keyword evidence="1" id="KW-1133">Transmembrane helix</keyword>
<dbReference type="VEuPathDB" id="TriTrypDB:LtaPh_2118721"/>
<dbReference type="EMBL" id="BLBS01000028">
    <property type="protein sequence ID" value="GET88431.1"/>
    <property type="molecule type" value="Genomic_DNA"/>
</dbReference>
<sequence length="283" mass="30382">MFQMLGPFPSFMVCLTADMIGTVGLAQTLSGAAPGNMETISMFYTLLNVARWLIDTTYVSTLLGVFPRNRGAVVCLAKVMTGLGSTVFACLSTTLLKGGLIRPVYFLCGIVAAVAVCSSSLLVLPLHYLNWWRLRGEERRGGCAAALDEAAARARVCACAVSDTGVRGRADVDRALHCVDTGCAVRELHTAPSGADGRRCGLCASAVPAHLMLLPPWWHGRMDGAATVGSRVAGDFACLRGPYVTALRWQSRCLCKATLLWGWRARCRRRGTRKAALRGQRGT</sequence>
<feature type="transmembrane region" description="Helical" evidence="1">
    <location>
        <begin position="104"/>
        <end position="129"/>
    </location>
</feature>
<dbReference type="InterPro" id="IPR036259">
    <property type="entry name" value="MFS_trans_sf"/>
</dbReference>
<feature type="transmembrane region" description="Helical" evidence="1">
    <location>
        <begin position="42"/>
        <end position="66"/>
    </location>
</feature>
<evidence type="ECO:0000313" key="2">
    <source>
        <dbReference type="EMBL" id="GET88428.1"/>
    </source>
</evidence>
<organism evidence="2 4">
    <name type="scientific">Leishmania tarentolae</name>
    <name type="common">Sauroleishmania tarentolae</name>
    <dbReference type="NCBI Taxonomy" id="5689"/>
    <lineage>
        <taxon>Eukaryota</taxon>
        <taxon>Discoba</taxon>
        <taxon>Euglenozoa</taxon>
        <taxon>Kinetoplastea</taxon>
        <taxon>Metakinetoplastina</taxon>
        <taxon>Trypanosomatida</taxon>
        <taxon>Trypanosomatidae</taxon>
        <taxon>Leishmaniinae</taxon>
        <taxon>Leishmania</taxon>
        <taxon>lizard Leishmania</taxon>
    </lineage>
</organism>
<dbReference type="OrthoDB" id="410267at2759"/>
<reference evidence="2 4" key="1">
    <citation type="submission" date="2019-11" db="EMBL/GenBank/DDBJ databases">
        <title>Leishmania tarentolae CDS.</title>
        <authorList>
            <person name="Goto Y."/>
            <person name="Yamagishi J."/>
        </authorList>
    </citation>
    <scope>NUCLEOTIDE SEQUENCE [LARGE SCALE GENOMIC DNA]</scope>
    <source>
        <strain evidence="2 4">Parrot Tar II</strain>
    </source>
</reference>
<gene>
    <name evidence="2" type="ORF">LtaPh_2118721</name>
    <name evidence="3" type="ORF">LtaPh_2118800</name>
</gene>
<name>A0A640KGJ6_LEITA</name>
<comment type="caution">
    <text evidence="2">The sequence shown here is derived from an EMBL/GenBank/DDBJ whole genome shotgun (WGS) entry which is preliminary data.</text>
</comment>
<keyword evidence="4" id="KW-1185">Reference proteome</keyword>
<evidence type="ECO:0000313" key="3">
    <source>
        <dbReference type="EMBL" id="GET88431.1"/>
    </source>
</evidence>
<keyword evidence="1" id="KW-0812">Transmembrane</keyword>
<dbReference type="EMBL" id="BLBS01000028">
    <property type="protein sequence ID" value="GET88428.1"/>
    <property type="molecule type" value="Genomic_DNA"/>
</dbReference>
<keyword evidence="1" id="KW-0472">Membrane</keyword>
<dbReference type="VEuPathDB" id="TriTrypDB:LtaPh_2118800"/>
<accession>A0A640KGJ6</accession>
<dbReference type="Proteomes" id="UP000419144">
    <property type="component" value="Unassembled WGS sequence"/>
</dbReference>
<feature type="transmembrane region" description="Helical" evidence="1">
    <location>
        <begin position="73"/>
        <end position="98"/>
    </location>
</feature>
<protein>
    <submittedName>
        <fullName evidence="2">Unspecified product</fullName>
    </submittedName>
</protein>